<feature type="region of interest" description="Disordered" evidence="6">
    <location>
        <begin position="635"/>
        <end position="664"/>
    </location>
</feature>
<dbReference type="Pfam" id="PF01363">
    <property type="entry name" value="FYVE"/>
    <property type="match status" value="1"/>
</dbReference>
<dbReference type="Gene3D" id="3.30.40.10">
    <property type="entry name" value="Zinc/RING finger domain, C3HC4 (zinc finger)"/>
    <property type="match status" value="1"/>
</dbReference>
<feature type="compositionally biased region" description="Low complexity" evidence="6">
    <location>
        <begin position="126"/>
        <end position="156"/>
    </location>
</feature>
<dbReference type="Gene3D" id="4.10.860.20">
    <property type="entry name" value="Rabenosyn, Rab binding domain"/>
    <property type="match status" value="1"/>
</dbReference>
<feature type="compositionally biased region" description="Low complexity" evidence="6">
    <location>
        <begin position="301"/>
        <end position="326"/>
    </location>
</feature>
<dbReference type="PANTHER" id="PTHR23164">
    <property type="entry name" value="EARLY ENDOSOME ANTIGEN 1"/>
    <property type="match status" value="1"/>
</dbReference>
<dbReference type="InterPro" id="IPR036531">
    <property type="entry name" value="Rbsn_Rab-bd_sf"/>
</dbReference>
<dbReference type="SUPFAM" id="SSF57903">
    <property type="entry name" value="FYVE/PHD zinc finger"/>
    <property type="match status" value="1"/>
</dbReference>
<evidence type="ECO:0000259" key="7">
    <source>
        <dbReference type="PROSITE" id="PS50178"/>
    </source>
</evidence>
<feature type="compositionally biased region" description="Polar residues" evidence="6">
    <location>
        <begin position="215"/>
        <end position="234"/>
    </location>
</feature>
<feature type="compositionally biased region" description="Low complexity" evidence="6">
    <location>
        <begin position="28"/>
        <end position="41"/>
    </location>
</feature>
<sequence length="824" mass="87028">MAAPNQQPLSSSPGVAYKPYQSHRRTASARSSISTPSAGGPSIPPRPGPSSLAISAGDNSRADAKAVSENVARSASSSTILRPSPSPATATATTPSPLTKQHDPLDAPPPLRKLQSKAPPATSGNSSTSQIAASATQGRSLARAPPPSTSRRSPLRGATETSTPQRYDTVRSSSPAAELDQRSTASSVPPSPLAFAPHIASPKANGAAARLNGERSAQSAFANGRSQNANNAPTNLDRFSFQLPVAKGISTAQALRMRELQDHSSSGSPSMSTAGESSGGSSAYSSRAQSPVPPTTMSRNGGSSSMSGFDAMYAAQQQAQQKSSSSRLAPPFSANSRSGSFQPRGVSRSQLPEFLEAKSLKRSKKKQQRGGGLVVAQDQEREDERIRRRVEKLLAIHYPALTESSTTTIPASSSFSSSLLSTLAPHSRFLTTLQRSSNLRAAEQALVPWQPDDSINACPLCTKAFGVGRRKHHCRACGKVVCASPEVSANPPPGAMPMHDEREGQPASKCSNIVIKDERALAAASAVGGSGGEALLAIKDLPPEVSLEALLSQSKPGQASTAASKSVLEASQHGFRLCRECKTVVLRSHYLLEEGEAPEYIRLYDQLMVLQKEIEQSLPEFQELVMGLQKQDTSSTLGLESAANGSSPPPSSPSSRRGSASGPTLSRAALLQLQRDAATARKQLLANFANYDALARRIRDLPDGGNNSLKRIKDGVDRKAAAFLQMNMFPLQSLPKFDAASAASSSTAASKKGPNTSGTSSPKASGKKSLTPAEQDQLIVLQEQHTQIASFLSRAQKERKLTDVVLLKRNLEELEQEMSRLTTR</sequence>
<dbReference type="STRING" id="1684307.A0A316UFB6"/>
<dbReference type="RefSeq" id="XP_025351167.1">
    <property type="nucleotide sequence ID" value="XM_025491417.1"/>
</dbReference>
<dbReference type="Pfam" id="PF11464">
    <property type="entry name" value="Rbsn"/>
    <property type="match status" value="1"/>
</dbReference>
<protein>
    <recommendedName>
        <fullName evidence="7">FYVE-type domain-containing protein</fullName>
    </recommendedName>
</protein>
<dbReference type="EMBL" id="KZ819321">
    <property type="protein sequence ID" value="PWN24007.1"/>
    <property type="molecule type" value="Genomic_DNA"/>
</dbReference>
<feature type="region of interest" description="Disordered" evidence="6">
    <location>
        <begin position="254"/>
        <end position="381"/>
    </location>
</feature>
<evidence type="ECO:0000256" key="3">
    <source>
        <dbReference type="ARBA" id="ARBA00022833"/>
    </source>
</evidence>
<evidence type="ECO:0000313" key="9">
    <source>
        <dbReference type="Proteomes" id="UP000245942"/>
    </source>
</evidence>
<feature type="region of interest" description="Disordered" evidence="6">
    <location>
        <begin position="1"/>
        <end position="235"/>
    </location>
</feature>
<feature type="compositionally biased region" description="Polar residues" evidence="6">
    <location>
        <begin position="71"/>
        <end position="81"/>
    </location>
</feature>
<dbReference type="InterPro" id="IPR017455">
    <property type="entry name" value="Znf_FYVE-rel"/>
</dbReference>
<feature type="compositionally biased region" description="Low complexity" evidence="6">
    <location>
        <begin position="653"/>
        <end position="664"/>
    </location>
</feature>
<evidence type="ECO:0000256" key="2">
    <source>
        <dbReference type="ARBA" id="ARBA00022771"/>
    </source>
</evidence>
<feature type="compositionally biased region" description="Low complexity" evidence="6">
    <location>
        <begin position="87"/>
        <end position="97"/>
    </location>
</feature>
<feature type="coiled-coil region" evidence="5">
    <location>
        <begin position="797"/>
        <end position="824"/>
    </location>
</feature>
<keyword evidence="5" id="KW-0175">Coiled coil</keyword>
<reference evidence="8 9" key="1">
    <citation type="journal article" date="2018" name="Mol. Biol. Evol.">
        <title>Broad Genomic Sampling Reveals a Smut Pathogenic Ancestry of the Fungal Clade Ustilaginomycotina.</title>
        <authorList>
            <person name="Kijpornyongpan T."/>
            <person name="Mondo S.J."/>
            <person name="Barry K."/>
            <person name="Sandor L."/>
            <person name="Lee J."/>
            <person name="Lipzen A."/>
            <person name="Pangilinan J."/>
            <person name="LaButti K."/>
            <person name="Hainaut M."/>
            <person name="Henrissat B."/>
            <person name="Grigoriev I.V."/>
            <person name="Spatafora J.W."/>
            <person name="Aime M.C."/>
        </authorList>
    </citation>
    <scope>NUCLEOTIDE SEQUENCE [LARGE SCALE GENOMIC DNA]</scope>
    <source>
        <strain evidence="8 9">MCA 4718</strain>
    </source>
</reference>
<feature type="compositionally biased region" description="Polar residues" evidence="6">
    <location>
        <begin position="1"/>
        <end position="13"/>
    </location>
</feature>
<dbReference type="InterPro" id="IPR013083">
    <property type="entry name" value="Znf_RING/FYVE/PHD"/>
</dbReference>
<keyword evidence="2 4" id="KW-0863">Zinc-finger</keyword>
<organism evidence="8 9">
    <name type="scientific">Pseudomicrostroma glucosiphilum</name>
    <dbReference type="NCBI Taxonomy" id="1684307"/>
    <lineage>
        <taxon>Eukaryota</taxon>
        <taxon>Fungi</taxon>
        <taxon>Dikarya</taxon>
        <taxon>Basidiomycota</taxon>
        <taxon>Ustilaginomycotina</taxon>
        <taxon>Exobasidiomycetes</taxon>
        <taxon>Microstromatales</taxon>
        <taxon>Microstromatales incertae sedis</taxon>
        <taxon>Pseudomicrostroma</taxon>
    </lineage>
</organism>
<dbReference type="AlphaFoldDB" id="A0A316UFB6"/>
<keyword evidence="3" id="KW-0862">Zinc</keyword>
<dbReference type="SUPFAM" id="SSF140125">
    <property type="entry name" value="Rabenosyn-5 Rab-binding domain-like"/>
    <property type="match status" value="1"/>
</dbReference>
<evidence type="ECO:0000256" key="1">
    <source>
        <dbReference type="ARBA" id="ARBA00022723"/>
    </source>
</evidence>
<dbReference type="OrthoDB" id="166134at2759"/>
<keyword evidence="1" id="KW-0479">Metal-binding</keyword>
<dbReference type="Proteomes" id="UP000245942">
    <property type="component" value="Unassembled WGS sequence"/>
</dbReference>
<feature type="compositionally biased region" description="Polar residues" evidence="6">
    <location>
        <begin position="753"/>
        <end position="763"/>
    </location>
</feature>
<keyword evidence="9" id="KW-1185">Reference proteome</keyword>
<feature type="domain" description="FYVE-type" evidence="7">
    <location>
        <begin position="452"/>
        <end position="482"/>
    </location>
</feature>
<feature type="region of interest" description="Disordered" evidence="6">
    <location>
        <begin position="745"/>
        <end position="771"/>
    </location>
</feature>
<evidence type="ECO:0000256" key="4">
    <source>
        <dbReference type="PROSITE-ProRule" id="PRU00091"/>
    </source>
</evidence>
<gene>
    <name evidence="8" type="ORF">BCV69DRAFT_279911</name>
</gene>
<dbReference type="GeneID" id="37013151"/>
<evidence type="ECO:0000313" key="8">
    <source>
        <dbReference type="EMBL" id="PWN24007.1"/>
    </source>
</evidence>
<accession>A0A316UFB6</accession>
<name>A0A316UFB6_9BASI</name>
<evidence type="ECO:0000256" key="6">
    <source>
        <dbReference type="SAM" id="MobiDB-lite"/>
    </source>
</evidence>
<feature type="compositionally biased region" description="Low complexity" evidence="6">
    <location>
        <begin position="264"/>
        <end position="290"/>
    </location>
</feature>
<dbReference type="InterPro" id="IPR011011">
    <property type="entry name" value="Znf_FYVE_PHD"/>
</dbReference>
<dbReference type="InterPro" id="IPR021565">
    <property type="entry name" value="Rbsn_Rab-bd"/>
</dbReference>
<dbReference type="GO" id="GO:0008270">
    <property type="term" value="F:zinc ion binding"/>
    <property type="evidence" value="ECO:0007669"/>
    <property type="project" value="UniProtKB-KW"/>
</dbReference>
<dbReference type="SMART" id="SM00064">
    <property type="entry name" value="FYVE"/>
    <property type="match status" value="1"/>
</dbReference>
<dbReference type="InterPro" id="IPR000306">
    <property type="entry name" value="Znf_FYVE"/>
</dbReference>
<evidence type="ECO:0000256" key="5">
    <source>
        <dbReference type="SAM" id="Coils"/>
    </source>
</evidence>
<feature type="compositionally biased region" description="Polar residues" evidence="6">
    <location>
        <begin position="159"/>
        <end position="175"/>
    </location>
</feature>
<proteinExistence type="predicted"/>
<dbReference type="PROSITE" id="PS50178">
    <property type="entry name" value="ZF_FYVE"/>
    <property type="match status" value="1"/>
</dbReference>